<accession>A0A9W6VH87</accession>
<dbReference type="InterPro" id="IPR011335">
    <property type="entry name" value="Restrct_endonuc-II-like"/>
</dbReference>
<feature type="domain" description="Putative restriction endonuclease" evidence="1">
    <location>
        <begin position="21"/>
        <end position="169"/>
    </location>
</feature>
<evidence type="ECO:0000313" key="2">
    <source>
        <dbReference type="EMBL" id="GLY67222.1"/>
    </source>
</evidence>
<proteinExistence type="predicted"/>
<comment type="caution">
    <text evidence="2">The sequence shown here is derived from an EMBL/GenBank/DDBJ whole genome shotgun (WGS) entry which is preliminary data.</text>
</comment>
<gene>
    <name evidence="2" type="ORF">Atai01_38410</name>
</gene>
<dbReference type="PANTHER" id="PTHR34107">
    <property type="entry name" value="SLL0198 PROTEIN-RELATED"/>
    <property type="match status" value="1"/>
</dbReference>
<protein>
    <recommendedName>
        <fullName evidence="1">Putative restriction endonuclease domain-containing protein</fullName>
    </recommendedName>
</protein>
<reference evidence="2" key="1">
    <citation type="submission" date="2023-03" db="EMBL/GenBank/DDBJ databases">
        <title>Amycolatopsis taiwanensis NBRC 103393.</title>
        <authorList>
            <person name="Ichikawa N."/>
            <person name="Sato H."/>
            <person name="Tonouchi N."/>
        </authorList>
    </citation>
    <scope>NUCLEOTIDE SEQUENCE</scope>
    <source>
        <strain evidence="2">NBRC 103393</strain>
    </source>
</reference>
<dbReference type="Pfam" id="PF05685">
    <property type="entry name" value="Uma2"/>
    <property type="match status" value="1"/>
</dbReference>
<keyword evidence="3" id="KW-1185">Reference proteome</keyword>
<dbReference type="InterPro" id="IPR012296">
    <property type="entry name" value="Nuclease_put_TT1808"/>
</dbReference>
<dbReference type="AlphaFoldDB" id="A0A9W6VH87"/>
<dbReference type="PANTHER" id="PTHR34107:SF4">
    <property type="entry name" value="SLL1222 PROTEIN"/>
    <property type="match status" value="1"/>
</dbReference>
<dbReference type="CDD" id="cd06260">
    <property type="entry name" value="DUF820-like"/>
    <property type="match status" value="1"/>
</dbReference>
<organism evidence="2 3">
    <name type="scientific">Amycolatopsis taiwanensis</name>
    <dbReference type="NCBI Taxonomy" id="342230"/>
    <lineage>
        <taxon>Bacteria</taxon>
        <taxon>Bacillati</taxon>
        <taxon>Actinomycetota</taxon>
        <taxon>Actinomycetes</taxon>
        <taxon>Pseudonocardiales</taxon>
        <taxon>Pseudonocardiaceae</taxon>
        <taxon>Amycolatopsis</taxon>
    </lineage>
</organism>
<evidence type="ECO:0000259" key="1">
    <source>
        <dbReference type="Pfam" id="PF05685"/>
    </source>
</evidence>
<dbReference type="Proteomes" id="UP001165136">
    <property type="component" value="Unassembled WGS sequence"/>
</dbReference>
<evidence type="ECO:0000313" key="3">
    <source>
        <dbReference type="Proteomes" id="UP001165136"/>
    </source>
</evidence>
<dbReference type="InterPro" id="IPR008538">
    <property type="entry name" value="Uma2"/>
</dbReference>
<dbReference type="SUPFAM" id="SSF52980">
    <property type="entry name" value="Restriction endonuclease-like"/>
    <property type="match status" value="1"/>
</dbReference>
<dbReference type="EMBL" id="BSTI01000007">
    <property type="protein sequence ID" value="GLY67222.1"/>
    <property type="molecule type" value="Genomic_DNA"/>
</dbReference>
<sequence>MTLMTATAGSARSGSFTVRDLEGMPDDGRRYELIDGELFVSPASGTRHQSVAYLLFGVLHAACPAHLKVLGAPFAVKPHGRTELQPDLLVGRRADFTDKLLPVAPLLAVEVLSRSTAKVDLEVKKRAYERLGTECYWVIDPAHPSMLVYELDGEGRYAEVARVAEEKPFYAERPFDVRIVLTDLVDEFGPGW</sequence>
<name>A0A9W6VH87_9PSEU</name>
<dbReference type="Gene3D" id="3.90.1570.10">
    <property type="entry name" value="tt1808, chain A"/>
    <property type="match status" value="1"/>
</dbReference>